<protein>
    <recommendedName>
        <fullName evidence="1">peptide chain release factor N(5)-glutamine methyltransferase</fullName>
        <ecNumber evidence="1">2.1.1.297</ecNumber>
    </recommendedName>
</protein>
<evidence type="ECO:0000256" key="4">
    <source>
        <dbReference type="ARBA" id="ARBA00022691"/>
    </source>
</evidence>
<dbReference type="PROSITE" id="PS00092">
    <property type="entry name" value="N6_MTASE"/>
    <property type="match status" value="1"/>
</dbReference>
<dbReference type="SUPFAM" id="SSF53335">
    <property type="entry name" value="S-adenosyl-L-methionine-dependent methyltransferases"/>
    <property type="match status" value="1"/>
</dbReference>
<evidence type="ECO:0000313" key="7">
    <source>
        <dbReference type="EMBL" id="MCF8715762.1"/>
    </source>
</evidence>
<comment type="catalytic activity">
    <reaction evidence="5">
        <text>L-glutaminyl-[peptide chain release factor] + S-adenosyl-L-methionine = N(5)-methyl-L-glutaminyl-[peptide chain release factor] + S-adenosyl-L-homocysteine + H(+)</text>
        <dbReference type="Rhea" id="RHEA:42896"/>
        <dbReference type="Rhea" id="RHEA-COMP:10271"/>
        <dbReference type="Rhea" id="RHEA-COMP:10272"/>
        <dbReference type="ChEBI" id="CHEBI:15378"/>
        <dbReference type="ChEBI" id="CHEBI:30011"/>
        <dbReference type="ChEBI" id="CHEBI:57856"/>
        <dbReference type="ChEBI" id="CHEBI:59789"/>
        <dbReference type="ChEBI" id="CHEBI:61891"/>
        <dbReference type="EC" id="2.1.1.297"/>
    </reaction>
</comment>
<reference evidence="7 8" key="1">
    <citation type="submission" date="2021-01" db="EMBL/GenBank/DDBJ databases">
        <title>Genome sequencing of Joostella atrarenae M1-2 (= KCTC 23194).</title>
        <authorList>
            <person name="Zakaria M.R."/>
            <person name="Lam M.Q."/>
            <person name="Chong C.S."/>
        </authorList>
    </citation>
    <scope>NUCLEOTIDE SEQUENCE [LARGE SCALE GENOMIC DNA]</scope>
    <source>
        <strain evidence="7 8">M1-2</strain>
    </source>
</reference>
<evidence type="ECO:0000256" key="2">
    <source>
        <dbReference type="ARBA" id="ARBA00022603"/>
    </source>
</evidence>
<dbReference type="InterPro" id="IPR002052">
    <property type="entry name" value="DNA_methylase_N6_adenine_CS"/>
</dbReference>
<evidence type="ECO:0000256" key="1">
    <source>
        <dbReference type="ARBA" id="ARBA00012771"/>
    </source>
</evidence>
<keyword evidence="3 7" id="KW-0808">Transferase</keyword>
<dbReference type="PANTHER" id="PTHR18895:SF74">
    <property type="entry name" value="MTRF1L RELEASE FACTOR GLUTAMINE METHYLTRANSFERASE"/>
    <property type="match status" value="1"/>
</dbReference>
<accession>A0ABS9J5Q2</accession>
<keyword evidence="4" id="KW-0949">S-adenosyl-L-methionine</keyword>
<dbReference type="CDD" id="cd02440">
    <property type="entry name" value="AdoMet_MTases"/>
    <property type="match status" value="1"/>
</dbReference>
<organism evidence="7 8">
    <name type="scientific">Joostella atrarenae</name>
    <dbReference type="NCBI Taxonomy" id="679257"/>
    <lineage>
        <taxon>Bacteria</taxon>
        <taxon>Pseudomonadati</taxon>
        <taxon>Bacteroidota</taxon>
        <taxon>Flavobacteriia</taxon>
        <taxon>Flavobacteriales</taxon>
        <taxon>Flavobacteriaceae</taxon>
        <taxon>Joostella</taxon>
    </lineage>
</organism>
<evidence type="ECO:0000256" key="5">
    <source>
        <dbReference type="ARBA" id="ARBA00048391"/>
    </source>
</evidence>
<dbReference type="InterPro" id="IPR019874">
    <property type="entry name" value="RF_methyltr_PrmC"/>
</dbReference>
<dbReference type="GO" id="GO:0102559">
    <property type="term" value="F:peptide chain release factor N(5)-glutamine methyltransferase activity"/>
    <property type="evidence" value="ECO:0007669"/>
    <property type="project" value="UniProtKB-EC"/>
</dbReference>
<keyword evidence="8" id="KW-1185">Reference proteome</keyword>
<sequence>MKLKEIKELYQSELKDLYPLAEITTFFNWLCESYLQLKPYQIQQEYTTVISGESVSSFKAALADLKAEKPIQYILGNAHFYGLEFAVNKHTLIPRPETEELVSWVLENVKTDKEINILDIGTGSGCIPIAIAKNFSKANVYAIDISKEALEVAKLNAVNNNVNVSFSEVDILKASNLADIFPKVDEYDVIISNPPYVRNLEKVEIKNNVLQYEPETALFVADDNALIFYNKIAALASDSLVENGELYFEINQYLGEEMLQLMDKHNFRNNELRKDLFGNYRMLKGLK</sequence>
<dbReference type="EC" id="2.1.1.297" evidence="1"/>
<keyword evidence="2 7" id="KW-0489">Methyltransferase</keyword>
<dbReference type="InterPro" id="IPR050320">
    <property type="entry name" value="N5-glutamine_MTase"/>
</dbReference>
<evidence type="ECO:0000259" key="6">
    <source>
        <dbReference type="Pfam" id="PF05175"/>
    </source>
</evidence>
<evidence type="ECO:0000313" key="8">
    <source>
        <dbReference type="Proteomes" id="UP000829517"/>
    </source>
</evidence>
<dbReference type="PANTHER" id="PTHR18895">
    <property type="entry name" value="HEMK METHYLTRANSFERASE"/>
    <property type="match status" value="1"/>
</dbReference>
<dbReference type="Gene3D" id="3.40.50.150">
    <property type="entry name" value="Vaccinia Virus protein VP39"/>
    <property type="match status" value="1"/>
</dbReference>
<dbReference type="InterPro" id="IPR007848">
    <property type="entry name" value="Small_mtfrase_dom"/>
</dbReference>
<feature type="domain" description="Methyltransferase small" evidence="6">
    <location>
        <begin position="105"/>
        <end position="205"/>
    </location>
</feature>
<dbReference type="NCBIfam" id="TIGR00536">
    <property type="entry name" value="hemK_fam"/>
    <property type="match status" value="1"/>
</dbReference>
<dbReference type="EMBL" id="JAETXX010000009">
    <property type="protein sequence ID" value="MCF8715762.1"/>
    <property type="molecule type" value="Genomic_DNA"/>
</dbReference>
<dbReference type="Pfam" id="PF05175">
    <property type="entry name" value="MTS"/>
    <property type="match status" value="1"/>
</dbReference>
<name>A0ABS9J5Q2_9FLAO</name>
<dbReference type="InterPro" id="IPR004556">
    <property type="entry name" value="HemK-like"/>
</dbReference>
<dbReference type="Gene3D" id="1.10.8.10">
    <property type="entry name" value="DNA helicase RuvA subunit, C-terminal domain"/>
    <property type="match status" value="1"/>
</dbReference>
<proteinExistence type="predicted"/>
<evidence type="ECO:0000256" key="3">
    <source>
        <dbReference type="ARBA" id="ARBA00022679"/>
    </source>
</evidence>
<dbReference type="Proteomes" id="UP000829517">
    <property type="component" value="Unassembled WGS sequence"/>
</dbReference>
<gene>
    <name evidence="7" type="primary">prmC</name>
    <name evidence="7" type="ORF">JM658_13080</name>
</gene>
<comment type="caution">
    <text evidence="7">The sequence shown here is derived from an EMBL/GenBank/DDBJ whole genome shotgun (WGS) entry which is preliminary data.</text>
</comment>
<dbReference type="InterPro" id="IPR029063">
    <property type="entry name" value="SAM-dependent_MTases_sf"/>
</dbReference>
<dbReference type="NCBIfam" id="TIGR03534">
    <property type="entry name" value="RF_mod_PrmC"/>
    <property type="match status" value="1"/>
</dbReference>
<dbReference type="GO" id="GO:0032259">
    <property type="term" value="P:methylation"/>
    <property type="evidence" value="ECO:0007669"/>
    <property type="project" value="UniProtKB-KW"/>
</dbReference>